<gene>
    <name evidence="1" type="ORF">ACI1P1_12880</name>
</gene>
<sequence>MRLYEHQTYSAILARMLAQVPDTEDKREGSIIHDALAPAAAELAQAYISLDAALRLGFGDTSSGEFLDRRGSEVGVERKQASKALRKGVFWNTAGQALDVPLGSRYSCDSLTFVAVRRLAAGQFVLECEAAGETGNRALGKLLPISYVAGLASAELTDVLLPGEDQEKDEQLRERILQKVRQPATSGNASHYIQWVTSVTGVGAAKVTEQWNGPGTVKVSIVDTDREPASPALVEAAAAYIETVRPVCVAVTVVSAAGLSIHVKATIVPAMGYTLQAIQDSFHAALADYLRGVAFAATYVSFAKIGTLLLGTYGVLDYTALTVNGGTANVVLADNQVPVAGTVELGV</sequence>
<dbReference type="Proteomes" id="UP001631969">
    <property type="component" value="Unassembled WGS sequence"/>
</dbReference>
<evidence type="ECO:0000313" key="2">
    <source>
        <dbReference type="Proteomes" id="UP001631969"/>
    </source>
</evidence>
<reference evidence="1" key="1">
    <citation type="submission" date="2024-12" db="EMBL/GenBank/DDBJ databases">
        <authorList>
            <person name="Wu N."/>
        </authorList>
    </citation>
    <scope>NUCLEOTIDE SEQUENCE</scope>
    <source>
        <strain evidence="1">P15</strain>
    </source>
</reference>
<organism evidence="1 2">
    <name type="scientific">Paenibacillus mesotrionivorans</name>
    <dbReference type="NCBI Taxonomy" id="3160968"/>
    <lineage>
        <taxon>Bacteria</taxon>
        <taxon>Bacillati</taxon>
        <taxon>Bacillota</taxon>
        <taxon>Bacilli</taxon>
        <taxon>Bacillales</taxon>
        <taxon>Paenibacillaceae</taxon>
        <taxon>Paenibacillus</taxon>
    </lineage>
</organism>
<proteinExistence type="predicted"/>
<evidence type="ECO:0000313" key="1">
    <source>
        <dbReference type="EMBL" id="MFM9329183.1"/>
    </source>
</evidence>
<comment type="caution">
    <text evidence="1">The sequence shown here is derived from an EMBL/GenBank/DDBJ whole genome shotgun (WGS) entry which is preliminary data.</text>
</comment>
<keyword evidence="2" id="KW-1185">Reference proteome</keyword>
<dbReference type="EMBL" id="JBJURJ010000007">
    <property type="protein sequence ID" value="MFM9329183.1"/>
    <property type="molecule type" value="Genomic_DNA"/>
</dbReference>
<protein>
    <submittedName>
        <fullName evidence="1">Baseplate J/gp47 family protein</fullName>
    </submittedName>
</protein>
<name>A0ACC7NWW4_9BACL</name>
<accession>A0ACC7NWW4</accession>